<organism evidence="3 4">
    <name type="scientific">Haloactinomyces albus</name>
    <dbReference type="NCBI Taxonomy" id="1352928"/>
    <lineage>
        <taxon>Bacteria</taxon>
        <taxon>Bacillati</taxon>
        <taxon>Actinomycetota</taxon>
        <taxon>Actinomycetes</taxon>
        <taxon>Actinopolysporales</taxon>
        <taxon>Actinopolysporaceae</taxon>
        <taxon>Haloactinomyces</taxon>
    </lineage>
</organism>
<name>A0AAE3ZAB4_9ACTN</name>
<reference evidence="3" key="1">
    <citation type="submission" date="2023-07" db="EMBL/GenBank/DDBJ databases">
        <title>Sequencing the genomes of 1000 actinobacteria strains.</title>
        <authorList>
            <person name="Klenk H.-P."/>
        </authorList>
    </citation>
    <scope>NUCLEOTIDE SEQUENCE</scope>
    <source>
        <strain evidence="3">DSM 45977</strain>
    </source>
</reference>
<feature type="transmembrane region" description="Helical" evidence="2">
    <location>
        <begin position="60"/>
        <end position="85"/>
    </location>
</feature>
<keyword evidence="2" id="KW-0812">Transmembrane</keyword>
<dbReference type="InterPro" id="IPR045512">
    <property type="entry name" value="DUF6480"/>
</dbReference>
<dbReference type="AlphaFoldDB" id="A0AAE3ZAB4"/>
<sequence>MSARDPHDPDNSEPEDPQPERTPGLEPGGSVPPGETPPASPSGTDSVSHPQRAEARPMKWLWLTGIVLITLLVALFFVMLAIGIIA</sequence>
<dbReference type="Pfam" id="PF20088">
    <property type="entry name" value="DUF6480"/>
    <property type="match status" value="1"/>
</dbReference>
<accession>A0AAE3ZAB4</accession>
<dbReference type="Proteomes" id="UP001180845">
    <property type="component" value="Unassembled WGS sequence"/>
</dbReference>
<protein>
    <submittedName>
        <fullName evidence="3">Uncharacterized protein</fullName>
    </submittedName>
</protein>
<dbReference type="RefSeq" id="WP_310268645.1">
    <property type="nucleotide sequence ID" value="NZ_JAVDXW010000001.1"/>
</dbReference>
<keyword evidence="2" id="KW-0472">Membrane</keyword>
<comment type="caution">
    <text evidence="3">The sequence shown here is derived from an EMBL/GenBank/DDBJ whole genome shotgun (WGS) entry which is preliminary data.</text>
</comment>
<feature type="region of interest" description="Disordered" evidence="1">
    <location>
        <begin position="1"/>
        <end position="52"/>
    </location>
</feature>
<evidence type="ECO:0000256" key="2">
    <source>
        <dbReference type="SAM" id="Phobius"/>
    </source>
</evidence>
<keyword evidence="4" id="KW-1185">Reference proteome</keyword>
<evidence type="ECO:0000313" key="3">
    <source>
        <dbReference type="EMBL" id="MDR7300230.1"/>
    </source>
</evidence>
<gene>
    <name evidence="3" type="ORF">JOF55_000411</name>
</gene>
<dbReference type="EMBL" id="JAVDXW010000001">
    <property type="protein sequence ID" value="MDR7300230.1"/>
    <property type="molecule type" value="Genomic_DNA"/>
</dbReference>
<evidence type="ECO:0000313" key="4">
    <source>
        <dbReference type="Proteomes" id="UP001180845"/>
    </source>
</evidence>
<feature type="compositionally biased region" description="Basic and acidic residues" evidence="1">
    <location>
        <begin position="1"/>
        <end position="10"/>
    </location>
</feature>
<evidence type="ECO:0000256" key="1">
    <source>
        <dbReference type="SAM" id="MobiDB-lite"/>
    </source>
</evidence>
<keyword evidence="2" id="KW-1133">Transmembrane helix</keyword>
<proteinExistence type="predicted"/>